<gene>
    <name evidence="3 5" type="ORF">BDZ99DRAFT_506636</name>
</gene>
<feature type="domain" description="AB hydrolase-1" evidence="2">
    <location>
        <begin position="111"/>
        <end position="210"/>
    </location>
</feature>
<evidence type="ECO:0000259" key="2">
    <source>
        <dbReference type="Pfam" id="PF00561"/>
    </source>
</evidence>
<dbReference type="Gene3D" id="3.40.50.1820">
    <property type="entry name" value="alpha/beta hydrolase"/>
    <property type="match status" value="1"/>
</dbReference>
<evidence type="ECO:0000313" key="3">
    <source>
        <dbReference type="EMBL" id="KAF2813704.1"/>
    </source>
</evidence>
<dbReference type="OrthoDB" id="190201at2759"/>
<feature type="chain" id="PRO_5044629470" description="AB hydrolase-1 domain-containing protein" evidence="1">
    <location>
        <begin position="20"/>
        <end position="371"/>
    </location>
</feature>
<evidence type="ECO:0000313" key="5">
    <source>
        <dbReference type="RefSeq" id="XP_033580668.1"/>
    </source>
</evidence>
<dbReference type="RefSeq" id="XP_033580668.1">
    <property type="nucleotide sequence ID" value="XM_033724185.1"/>
</dbReference>
<feature type="signal peptide" evidence="1">
    <location>
        <begin position="1"/>
        <end position="19"/>
    </location>
</feature>
<reference evidence="3 5" key="1">
    <citation type="journal article" date="2020" name="Stud. Mycol.">
        <title>101 Dothideomycetes genomes: a test case for predicting lifestyles and emergence of pathogens.</title>
        <authorList>
            <person name="Haridas S."/>
            <person name="Albert R."/>
            <person name="Binder M."/>
            <person name="Bloem J."/>
            <person name="Labutti K."/>
            <person name="Salamov A."/>
            <person name="Andreopoulos B."/>
            <person name="Baker S."/>
            <person name="Barry K."/>
            <person name="Bills G."/>
            <person name="Bluhm B."/>
            <person name="Cannon C."/>
            <person name="Castanera R."/>
            <person name="Culley D."/>
            <person name="Daum C."/>
            <person name="Ezra D."/>
            <person name="Gonzalez J."/>
            <person name="Henrissat B."/>
            <person name="Kuo A."/>
            <person name="Liang C."/>
            <person name="Lipzen A."/>
            <person name="Lutzoni F."/>
            <person name="Magnuson J."/>
            <person name="Mondo S."/>
            <person name="Nolan M."/>
            <person name="Ohm R."/>
            <person name="Pangilinan J."/>
            <person name="Park H.-J."/>
            <person name="Ramirez L."/>
            <person name="Alfaro M."/>
            <person name="Sun H."/>
            <person name="Tritt A."/>
            <person name="Yoshinaga Y."/>
            <person name="Zwiers L.-H."/>
            <person name="Turgeon B."/>
            <person name="Goodwin S."/>
            <person name="Spatafora J."/>
            <person name="Crous P."/>
            <person name="Grigoriev I."/>
        </authorList>
    </citation>
    <scope>NUCLEOTIDE SEQUENCE</scope>
    <source>
        <strain evidence="3 5">CBS 304.34</strain>
    </source>
</reference>
<accession>A0A6A6Z0B4</accession>
<dbReference type="AlphaFoldDB" id="A0A6A6Z0B4"/>
<dbReference type="Pfam" id="PF00561">
    <property type="entry name" value="Abhydrolase_1"/>
    <property type="match status" value="1"/>
</dbReference>
<evidence type="ECO:0000313" key="4">
    <source>
        <dbReference type="Proteomes" id="UP000504636"/>
    </source>
</evidence>
<dbReference type="InterPro" id="IPR000073">
    <property type="entry name" value="AB_hydrolase_1"/>
</dbReference>
<dbReference type="InterPro" id="IPR029058">
    <property type="entry name" value="AB_hydrolase_fold"/>
</dbReference>
<protein>
    <recommendedName>
        <fullName evidence="2">AB hydrolase-1 domain-containing protein</fullName>
    </recommendedName>
</protein>
<proteinExistence type="predicted"/>
<sequence>MIFIILIASFLALARSSLAYNPRPCIGFKVPVEVQANNSIYDIPRVDSNVDAVDLVRNLVVWSGPNATSRITAPRPVHQTFSISARLCVPDGGAKASILQIATHDTNSYVNAALKAGYSILIYDRLGVGQSDKPDAYEILQAPLEVEILHQLTILARSGQLVPSPLTSKNVQLPKFDKIVLVGHSFGTAITSGAISKYGDTIDGAVLTAFVYNKEFLATGVDSYGWEHAPESDHKRFSEFPSGVIVQGTVSSVQQIFMKKGAFEPDMLDYAEEVKQPAGVGELLSVGMIWPLPAPAFSGPLLIALAEFDFPVCRGDCKGVVDLSTLGPGLWPKASDISLQIHPNSGHGLTLHRNSTGHFQVVFSYLNEKGL</sequence>
<reference evidence="5" key="2">
    <citation type="submission" date="2020-04" db="EMBL/GenBank/DDBJ databases">
        <authorList>
            <consortium name="NCBI Genome Project"/>
        </authorList>
    </citation>
    <scope>NUCLEOTIDE SEQUENCE</scope>
    <source>
        <strain evidence="5">CBS 304.34</strain>
    </source>
</reference>
<dbReference type="SUPFAM" id="SSF53474">
    <property type="entry name" value="alpha/beta-Hydrolases"/>
    <property type="match status" value="1"/>
</dbReference>
<keyword evidence="4" id="KW-1185">Reference proteome</keyword>
<dbReference type="GeneID" id="54465078"/>
<organism evidence="3">
    <name type="scientific">Mytilinidion resinicola</name>
    <dbReference type="NCBI Taxonomy" id="574789"/>
    <lineage>
        <taxon>Eukaryota</taxon>
        <taxon>Fungi</taxon>
        <taxon>Dikarya</taxon>
        <taxon>Ascomycota</taxon>
        <taxon>Pezizomycotina</taxon>
        <taxon>Dothideomycetes</taxon>
        <taxon>Pleosporomycetidae</taxon>
        <taxon>Mytilinidiales</taxon>
        <taxon>Mytilinidiaceae</taxon>
        <taxon>Mytilinidion</taxon>
    </lineage>
</organism>
<dbReference type="Proteomes" id="UP000504636">
    <property type="component" value="Unplaced"/>
</dbReference>
<reference evidence="5" key="3">
    <citation type="submission" date="2025-04" db="UniProtKB">
        <authorList>
            <consortium name="RefSeq"/>
        </authorList>
    </citation>
    <scope>IDENTIFICATION</scope>
    <source>
        <strain evidence="5">CBS 304.34</strain>
    </source>
</reference>
<keyword evidence="1" id="KW-0732">Signal</keyword>
<name>A0A6A6Z0B4_9PEZI</name>
<evidence type="ECO:0000256" key="1">
    <source>
        <dbReference type="SAM" id="SignalP"/>
    </source>
</evidence>
<dbReference type="EMBL" id="MU003695">
    <property type="protein sequence ID" value="KAF2813704.1"/>
    <property type="molecule type" value="Genomic_DNA"/>
</dbReference>